<dbReference type="Gramene" id="CMK096CT">
    <property type="protein sequence ID" value="CMK096CT"/>
    <property type="gene ID" value="CMK096C"/>
</dbReference>
<evidence type="ECO:0000259" key="5">
    <source>
        <dbReference type="Pfam" id="PF03372"/>
    </source>
</evidence>
<comment type="similarity">
    <text evidence="1">Belongs to the neutral sphingomyelinase family.</text>
</comment>
<dbReference type="STRING" id="280699.M1V8B1"/>
<dbReference type="GeneID" id="16994446"/>
<sequence length="407" mass="45864">MVHLYSVVRDTLPLKAFDESSKGVAFALALLGFAIVACSLLYWIWFWRLQRYYEDAARAYLIRANAEGKLGATHLRRQSLRLLSYNVFVRPPGISARGNDFKDERLARLLAQLVRLDVDVVALQELFRFGSPRQRAFVWAACRLGGYRYSAALPYPPRGWHWPPRILDGGVTVLSRLPVERVAFTTYRSAHWHYIDCLVAKGVLCVHLRMPFHEPSTGAVHPGKVALFATHAQAGNASYPGIRVIRRKQLQQLARFVQEEAGEGILPAIICGDLNLNGMDGDLADRDSSEYTEMMSILNGDADASAKPVRVFRFRDLVKEANDHRHPVTVDAVTAEGTPREPLLIPAKARKQPKRLDYILCDPGPRVSCRVLAARVEPFILDSWDTAPFRQLSDHDAIFVEMEFTES</sequence>
<proteinExistence type="inferred from homology"/>
<dbReference type="PANTHER" id="PTHR16320">
    <property type="entry name" value="SPHINGOMYELINASE FAMILY MEMBER"/>
    <property type="match status" value="1"/>
</dbReference>
<keyword evidence="4" id="KW-0812">Transmembrane</keyword>
<reference evidence="6 7" key="1">
    <citation type="journal article" date="2004" name="Nature">
        <title>Genome sequence of the ultrasmall unicellular red alga Cyanidioschyzon merolae 10D.</title>
        <authorList>
            <person name="Matsuzaki M."/>
            <person name="Misumi O."/>
            <person name="Shin-i T."/>
            <person name="Maruyama S."/>
            <person name="Takahara M."/>
            <person name="Miyagishima S."/>
            <person name="Mori T."/>
            <person name="Nishida K."/>
            <person name="Yagisawa F."/>
            <person name="Nishida K."/>
            <person name="Yoshida Y."/>
            <person name="Nishimura Y."/>
            <person name="Nakao S."/>
            <person name="Kobayashi T."/>
            <person name="Momoyama Y."/>
            <person name="Higashiyama T."/>
            <person name="Minoda A."/>
            <person name="Sano M."/>
            <person name="Nomoto H."/>
            <person name="Oishi K."/>
            <person name="Hayashi H."/>
            <person name="Ohta F."/>
            <person name="Nishizaka S."/>
            <person name="Haga S."/>
            <person name="Miura S."/>
            <person name="Morishita T."/>
            <person name="Kabeya Y."/>
            <person name="Terasawa K."/>
            <person name="Suzuki Y."/>
            <person name="Ishii Y."/>
            <person name="Asakawa S."/>
            <person name="Takano H."/>
            <person name="Ohta N."/>
            <person name="Kuroiwa H."/>
            <person name="Tanaka K."/>
            <person name="Shimizu N."/>
            <person name="Sugano S."/>
            <person name="Sato N."/>
            <person name="Nozaki H."/>
            <person name="Ogasawara N."/>
            <person name="Kohara Y."/>
            <person name="Kuroiwa T."/>
        </authorList>
    </citation>
    <scope>NUCLEOTIDE SEQUENCE [LARGE SCALE GENOMIC DNA]</scope>
    <source>
        <strain evidence="6 7">10D</strain>
    </source>
</reference>
<dbReference type="AlphaFoldDB" id="M1V8B1"/>
<evidence type="ECO:0000313" key="6">
    <source>
        <dbReference type="EMBL" id="BAM80484.1"/>
    </source>
</evidence>
<dbReference type="CDD" id="cd09078">
    <property type="entry name" value="nSMase"/>
    <property type="match status" value="1"/>
</dbReference>
<dbReference type="GO" id="GO:0005737">
    <property type="term" value="C:cytoplasm"/>
    <property type="evidence" value="ECO:0007669"/>
    <property type="project" value="TreeGrafter"/>
</dbReference>
<dbReference type="eggNOG" id="ENOG502S367">
    <property type="taxonomic scope" value="Eukaryota"/>
</dbReference>
<reference evidence="6 7" key="2">
    <citation type="journal article" date="2007" name="BMC Biol.">
        <title>A 100%-complete sequence reveals unusually simple genomic features in the hot-spring red alga Cyanidioschyzon merolae.</title>
        <authorList>
            <person name="Nozaki H."/>
            <person name="Takano H."/>
            <person name="Misumi O."/>
            <person name="Terasawa K."/>
            <person name="Matsuzaki M."/>
            <person name="Maruyama S."/>
            <person name="Nishida K."/>
            <person name="Yagisawa F."/>
            <person name="Yoshida Y."/>
            <person name="Fujiwara T."/>
            <person name="Takio S."/>
            <person name="Tamura K."/>
            <person name="Chung S.J."/>
            <person name="Nakamura S."/>
            <person name="Kuroiwa H."/>
            <person name="Tanaka K."/>
            <person name="Sato N."/>
            <person name="Kuroiwa T."/>
        </authorList>
    </citation>
    <scope>NUCLEOTIDE SEQUENCE [LARGE SCALE GENOMIC DNA]</scope>
    <source>
        <strain evidence="6 7">10D</strain>
    </source>
</reference>
<evidence type="ECO:0000313" key="7">
    <source>
        <dbReference type="Proteomes" id="UP000007014"/>
    </source>
</evidence>
<dbReference type="InterPro" id="IPR017766">
    <property type="entry name" value="Sphingomyelinase/PLipase_C"/>
</dbReference>
<dbReference type="Pfam" id="PF03372">
    <property type="entry name" value="Exo_endo_phos"/>
    <property type="match status" value="1"/>
</dbReference>
<dbReference type="GO" id="GO:0005576">
    <property type="term" value="C:extracellular region"/>
    <property type="evidence" value="ECO:0007669"/>
    <property type="project" value="InterPro"/>
</dbReference>
<dbReference type="EMBL" id="AP006493">
    <property type="protein sequence ID" value="BAM80484.1"/>
    <property type="molecule type" value="Genomic_DNA"/>
</dbReference>
<dbReference type="EC" id="3.1.4.12" evidence="2"/>
<name>M1V8B1_CYAM1</name>
<keyword evidence="7" id="KW-1185">Reference proteome</keyword>
<dbReference type="SUPFAM" id="SSF56219">
    <property type="entry name" value="DNase I-like"/>
    <property type="match status" value="1"/>
</dbReference>
<evidence type="ECO:0000256" key="1">
    <source>
        <dbReference type="ARBA" id="ARBA00006335"/>
    </source>
</evidence>
<feature type="domain" description="Endonuclease/exonuclease/phosphatase" evidence="5">
    <location>
        <begin position="83"/>
        <end position="395"/>
    </location>
</feature>
<dbReference type="Gene3D" id="3.60.10.10">
    <property type="entry name" value="Endonuclease/exonuclease/phosphatase"/>
    <property type="match status" value="1"/>
</dbReference>
<evidence type="ECO:0000256" key="2">
    <source>
        <dbReference type="ARBA" id="ARBA00012369"/>
    </source>
</evidence>
<dbReference type="InterPro" id="IPR036691">
    <property type="entry name" value="Endo/exonu/phosph_ase_sf"/>
</dbReference>
<dbReference type="InterPro" id="IPR005135">
    <property type="entry name" value="Endo/exonuclease/phosphatase"/>
</dbReference>
<dbReference type="Proteomes" id="UP000007014">
    <property type="component" value="Chromosome 11"/>
</dbReference>
<accession>M1V8B1</accession>
<keyword evidence="3" id="KW-0378">Hydrolase</keyword>
<gene>
    <name evidence="6" type="ORF">CYME_CMK096C</name>
</gene>
<organism evidence="6 7">
    <name type="scientific">Cyanidioschyzon merolae (strain NIES-3377 / 10D)</name>
    <name type="common">Unicellular red alga</name>
    <dbReference type="NCBI Taxonomy" id="280699"/>
    <lineage>
        <taxon>Eukaryota</taxon>
        <taxon>Rhodophyta</taxon>
        <taxon>Bangiophyceae</taxon>
        <taxon>Cyanidiales</taxon>
        <taxon>Cyanidiaceae</taxon>
        <taxon>Cyanidioschyzon</taxon>
    </lineage>
</organism>
<dbReference type="HOGENOM" id="CLU_676817_0_0_1"/>
<evidence type="ECO:0000256" key="4">
    <source>
        <dbReference type="SAM" id="Phobius"/>
    </source>
</evidence>
<dbReference type="OMA" id="ICGDFSI"/>
<dbReference type="KEGG" id="cme:CYME_CMK096C"/>
<dbReference type="GO" id="GO:0004767">
    <property type="term" value="F:sphingomyelin phosphodiesterase activity"/>
    <property type="evidence" value="ECO:0007669"/>
    <property type="project" value="UniProtKB-EC"/>
</dbReference>
<feature type="transmembrane region" description="Helical" evidence="4">
    <location>
        <begin position="24"/>
        <end position="45"/>
    </location>
</feature>
<dbReference type="PANTHER" id="PTHR16320:SF1">
    <property type="entry name" value="SPHINGOMYELINASE DDB_G0288017"/>
    <property type="match status" value="1"/>
</dbReference>
<protein>
    <recommendedName>
        <fullName evidence="2">sphingomyelin phosphodiesterase</fullName>
        <ecNumber evidence="2">3.1.4.12</ecNumber>
    </recommendedName>
</protein>
<dbReference type="RefSeq" id="XP_005536520.1">
    <property type="nucleotide sequence ID" value="XM_005536463.1"/>
</dbReference>
<keyword evidence="4" id="KW-1133">Transmembrane helix</keyword>
<dbReference type="OrthoDB" id="40902at2759"/>
<dbReference type="InterPro" id="IPR038772">
    <property type="entry name" value="Sph/SMPD2-like"/>
</dbReference>
<keyword evidence="4" id="KW-0472">Membrane</keyword>
<evidence type="ECO:0000256" key="3">
    <source>
        <dbReference type="ARBA" id="ARBA00022801"/>
    </source>
</evidence>